<protein>
    <recommendedName>
        <fullName evidence="4">C2H2-type domain-containing protein</fullName>
    </recommendedName>
</protein>
<sequence length="483" mass="54436">MCAATLQDQATARGPTARRRIKRVQARHNKRSTSPKYLYPKKIKADETSCIDNTAPISLEQGGLTMQTDQEYQQDLPLDVTKGCVENPCSLVFDQYQVDHGIISSPELSEASSSPSPDLRSLRSQSEVLEEINPNLQGFNHLINPKYESVGPDWSLWHPHYALLDDNSWVKSPITSSCSEWGPPQNSILSLDSHTNLIGSSPPSKSQGIPKDKRNKPHSLACPFYRSNPLKYYKCQKYDLQRIKDVKQHIHRKHVKPDFYCARCYEVFPDATSRDAHIREGTCNIQDDPQFEGITDTQKGKLKDCHKRGKEIAEQWHLMWDILFKGEPRPSSIYIGNYLEEMGPLIREFWQHKRSEIITNASPPISQDVFDQVMDIVLVSYDLESAKAASSTELKQKNRAQIQCEMPGSADTTVAAQIGIPNVVQDVEMMSFNCLPANFNTVTNGAINDHTQCLPGSDLVVAFNFDNFDQGFPGNTLVNLNHT</sequence>
<keyword evidence="3" id="KW-1185">Reference proteome</keyword>
<feature type="compositionally biased region" description="Polar residues" evidence="1">
    <location>
        <begin position="192"/>
        <end position="207"/>
    </location>
</feature>
<organism evidence="2 3">
    <name type="scientific">Oidiodendron maius (strain Zn)</name>
    <dbReference type="NCBI Taxonomy" id="913774"/>
    <lineage>
        <taxon>Eukaryota</taxon>
        <taxon>Fungi</taxon>
        <taxon>Dikarya</taxon>
        <taxon>Ascomycota</taxon>
        <taxon>Pezizomycotina</taxon>
        <taxon>Leotiomycetes</taxon>
        <taxon>Leotiomycetes incertae sedis</taxon>
        <taxon>Myxotrichaceae</taxon>
        <taxon>Oidiodendron</taxon>
    </lineage>
</organism>
<proteinExistence type="predicted"/>
<name>A0A0C3H0A2_OIDMZ</name>
<dbReference type="PANTHER" id="PTHR38166:SF1">
    <property type="entry name" value="C2H2-TYPE DOMAIN-CONTAINING PROTEIN"/>
    <property type="match status" value="1"/>
</dbReference>
<evidence type="ECO:0000313" key="3">
    <source>
        <dbReference type="Proteomes" id="UP000054321"/>
    </source>
</evidence>
<feature type="region of interest" description="Disordered" evidence="1">
    <location>
        <begin position="192"/>
        <end position="218"/>
    </location>
</feature>
<feature type="region of interest" description="Disordered" evidence="1">
    <location>
        <begin position="1"/>
        <end position="34"/>
    </location>
</feature>
<dbReference type="OrthoDB" id="3521097at2759"/>
<dbReference type="EMBL" id="KN832883">
    <property type="protein sequence ID" value="KIM96834.1"/>
    <property type="molecule type" value="Genomic_DNA"/>
</dbReference>
<evidence type="ECO:0000256" key="1">
    <source>
        <dbReference type="SAM" id="MobiDB-lite"/>
    </source>
</evidence>
<reference evidence="3" key="2">
    <citation type="submission" date="2015-01" db="EMBL/GenBank/DDBJ databases">
        <title>Evolutionary Origins and Diversification of the Mycorrhizal Mutualists.</title>
        <authorList>
            <consortium name="DOE Joint Genome Institute"/>
            <consortium name="Mycorrhizal Genomics Consortium"/>
            <person name="Kohler A."/>
            <person name="Kuo A."/>
            <person name="Nagy L.G."/>
            <person name="Floudas D."/>
            <person name="Copeland A."/>
            <person name="Barry K.W."/>
            <person name="Cichocki N."/>
            <person name="Veneault-Fourrey C."/>
            <person name="LaButti K."/>
            <person name="Lindquist E.A."/>
            <person name="Lipzen A."/>
            <person name="Lundell T."/>
            <person name="Morin E."/>
            <person name="Murat C."/>
            <person name="Riley R."/>
            <person name="Ohm R."/>
            <person name="Sun H."/>
            <person name="Tunlid A."/>
            <person name="Henrissat B."/>
            <person name="Grigoriev I.V."/>
            <person name="Hibbett D.S."/>
            <person name="Martin F."/>
        </authorList>
    </citation>
    <scope>NUCLEOTIDE SEQUENCE [LARGE SCALE GENOMIC DNA]</scope>
    <source>
        <strain evidence="3">Zn</strain>
    </source>
</reference>
<dbReference type="PANTHER" id="PTHR38166">
    <property type="entry name" value="C2H2-TYPE DOMAIN-CONTAINING PROTEIN-RELATED"/>
    <property type="match status" value="1"/>
</dbReference>
<feature type="compositionally biased region" description="Basic residues" evidence="1">
    <location>
        <begin position="16"/>
        <end position="33"/>
    </location>
</feature>
<dbReference type="PROSITE" id="PS50096">
    <property type="entry name" value="IQ"/>
    <property type="match status" value="1"/>
</dbReference>
<dbReference type="Proteomes" id="UP000054321">
    <property type="component" value="Unassembled WGS sequence"/>
</dbReference>
<dbReference type="STRING" id="913774.A0A0C3H0A2"/>
<feature type="region of interest" description="Disordered" evidence="1">
    <location>
        <begin position="106"/>
        <end position="125"/>
    </location>
</feature>
<dbReference type="HOGENOM" id="CLU_565106_0_0_1"/>
<feature type="compositionally biased region" description="Polar residues" evidence="1">
    <location>
        <begin position="1"/>
        <end position="10"/>
    </location>
</feature>
<dbReference type="AlphaFoldDB" id="A0A0C3H0A2"/>
<dbReference type="InParanoid" id="A0A0C3H0A2"/>
<evidence type="ECO:0008006" key="4">
    <source>
        <dbReference type="Google" id="ProtNLM"/>
    </source>
</evidence>
<gene>
    <name evidence="2" type="ORF">OIDMADRAFT_182959</name>
</gene>
<evidence type="ECO:0000313" key="2">
    <source>
        <dbReference type="EMBL" id="KIM96834.1"/>
    </source>
</evidence>
<reference evidence="2 3" key="1">
    <citation type="submission" date="2014-04" db="EMBL/GenBank/DDBJ databases">
        <authorList>
            <consortium name="DOE Joint Genome Institute"/>
            <person name="Kuo A."/>
            <person name="Martino E."/>
            <person name="Perotto S."/>
            <person name="Kohler A."/>
            <person name="Nagy L.G."/>
            <person name="Floudas D."/>
            <person name="Copeland A."/>
            <person name="Barry K.W."/>
            <person name="Cichocki N."/>
            <person name="Veneault-Fourrey C."/>
            <person name="LaButti K."/>
            <person name="Lindquist E.A."/>
            <person name="Lipzen A."/>
            <person name="Lundell T."/>
            <person name="Morin E."/>
            <person name="Murat C."/>
            <person name="Sun H."/>
            <person name="Tunlid A."/>
            <person name="Henrissat B."/>
            <person name="Grigoriev I.V."/>
            <person name="Hibbett D.S."/>
            <person name="Martin F."/>
            <person name="Nordberg H.P."/>
            <person name="Cantor M.N."/>
            <person name="Hua S.X."/>
        </authorList>
    </citation>
    <scope>NUCLEOTIDE SEQUENCE [LARGE SCALE GENOMIC DNA]</scope>
    <source>
        <strain evidence="2 3">Zn</strain>
    </source>
</reference>
<accession>A0A0C3H0A2</accession>